<dbReference type="EMBL" id="CAACVG010005035">
    <property type="protein sequence ID" value="VEN38888.1"/>
    <property type="molecule type" value="Genomic_DNA"/>
</dbReference>
<accession>A0A653BTH1</accession>
<dbReference type="Proteomes" id="UP000410492">
    <property type="component" value="Unassembled WGS sequence"/>
</dbReference>
<protein>
    <submittedName>
        <fullName evidence="1">Uncharacterized protein</fullName>
    </submittedName>
</protein>
<name>A0A653BTH1_CALMS</name>
<organism evidence="1 2">
    <name type="scientific">Callosobruchus maculatus</name>
    <name type="common">Southern cowpea weevil</name>
    <name type="synonym">Pulse bruchid</name>
    <dbReference type="NCBI Taxonomy" id="64391"/>
    <lineage>
        <taxon>Eukaryota</taxon>
        <taxon>Metazoa</taxon>
        <taxon>Ecdysozoa</taxon>
        <taxon>Arthropoda</taxon>
        <taxon>Hexapoda</taxon>
        <taxon>Insecta</taxon>
        <taxon>Pterygota</taxon>
        <taxon>Neoptera</taxon>
        <taxon>Endopterygota</taxon>
        <taxon>Coleoptera</taxon>
        <taxon>Polyphaga</taxon>
        <taxon>Cucujiformia</taxon>
        <taxon>Chrysomeloidea</taxon>
        <taxon>Chrysomelidae</taxon>
        <taxon>Bruchinae</taxon>
        <taxon>Bruchini</taxon>
        <taxon>Callosobruchus</taxon>
    </lineage>
</organism>
<keyword evidence="2" id="KW-1185">Reference proteome</keyword>
<dbReference type="AlphaFoldDB" id="A0A653BTH1"/>
<reference evidence="1 2" key="1">
    <citation type="submission" date="2019-01" db="EMBL/GenBank/DDBJ databases">
        <authorList>
            <person name="Sayadi A."/>
        </authorList>
    </citation>
    <scope>NUCLEOTIDE SEQUENCE [LARGE SCALE GENOMIC DNA]</scope>
</reference>
<gene>
    <name evidence="1" type="ORF">CALMAC_LOCUS3622</name>
</gene>
<sequence>MEESIPDIDRRFLGRHCSVYYLAETVFCESEYKKITRSTIHPSLVTCHDVLHTMRLSR</sequence>
<evidence type="ECO:0000313" key="1">
    <source>
        <dbReference type="EMBL" id="VEN38888.1"/>
    </source>
</evidence>
<evidence type="ECO:0000313" key="2">
    <source>
        <dbReference type="Proteomes" id="UP000410492"/>
    </source>
</evidence>
<proteinExistence type="predicted"/>